<dbReference type="EMBL" id="JAEPQZ010000015">
    <property type="protein sequence ID" value="KAG2173134.1"/>
    <property type="molecule type" value="Genomic_DNA"/>
</dbReference>
<organism evidence="4 5">
    <name type="scientific">Mortierella isabellina</name>
    <name type="common">Filamentous fungus</name>
    <name type="synonym">Umbelopsis isabellina</name>
    <dbReference type="NCBI Taxonomy" id="91625"/>
    <lineage>
        <taxon>Eukaryota</taxon>
        <taxon>Fungi</taxon>
        <taxon>Fungi incertae sedis</taxon>
        <taxon>Mucoromycota</taxon>
        <taxon>Mucoromycotina</taxon>
        <taxon>Umbelopsidomycetes</taxon>
        <taxon>Umbelopsidales</taxon>
        <taxon>Umbelopsidaceae</taxon>
        <taxon>Umbelopsis</taxon>
    </lineage>
</organism>
<dbReference type="SMART" id="SM00257">
    <property type="entry name" value="LysM"/>
    <property type="match status" value="1"/>
</dbReference>
<name>A0A8H7PGB8_MORIS</name>
<comment type="caution">
    <text evidence="4">The sequence shown here is derived from an EMBL/GenBank/DDBJ whole genome shotgun (WGS) entry which is preliminary data.</text>
</comment>
<reference evidence="4" key="1">
    <citation type="submission" date="2020-12" db="EMBL/GenBank/DDBJ databases">
        <title>Metabolic potential, ecology and presence of endohyphal bacteria is reflected in genomic diversity of Mucoromycotina.</title>
        <authorList>
            <person name="Muszewska A."/>
            <person name="Okrasinska A."/>
            <person name="Steczkiewicz K."/>
            <person name="Drgas O."/>
            <person name="Orlowska M."/>
            <person name="Perlinska-Lenart U."/>
            <person name="Aleksandrzak-Piekarczyk T."/>
            <person name="Szatraj K."/>
            <person name="Zielenkiewicz U."/>
            <person name="Pilsyk S."/>
            <person name="Malc E."/>
            <person name="Mieczkowski P."/>
            <person name="Kruszewska J.S."/>
            <person name="Biernat P."/>
            <person name="Pawlowska J."/>
        </authorList>
    </citation>
    <scope>NUCLEOTIDE SEQUENCE</scope>
    <source>
        <strain evidence="4">WA0000067209</strain>
    </source>
</reference>
<dbReference type="Proteomes" id="UP000654370">
    <property type="component" value="Unassembled WGS sequence"/>
</dbReference>
<feature type="domain" description="LysM" evidence="3">
    <location>
        <begin position="30"/>
        <end position="74"/>
    </location>
</feature>
<dbReference type="PROSITE" id="PS51782">
    <property type="entry name" value="LYSM"/>
    <property type="match status" value="1"/>
</dbReference>
<dbReference type="Pfam" id="PF01476">
    <property type="entry name" value="LysM"/>
    <property type="match status" value="1"/>
</dbReference>
<feature type="region of interest" description="Disordered" evidence="1">
    <location>
        <begin position="264"/>
        <end position="295"/>
    </location>
</feature>
<evidence type="ECO:0000313" key="4">
    <source>
        <dbReference type="EMBL" id="KAG2173134.1"/>
    </source>
</evidence>
<dbReference type="InterPro" id="IPR018392">
    <property type="entry name" value="LysM"/>
</dbReference>
<keyword evidence="5" id="KW-1185">Reference proteome</keyword>
<feature type="compositionally biased region" description="Low complexity" evidence="1">
    <location>
        <begin position="89"/>
        <end position="111"/>
    </location>
</feature>
<accession>A0A8H7PGB8</accession>
<evidence type="ECO:0000256" key="2">
    <source>
        <dbReference type="SAM" id="SignalP"/>
    </source>
</evidence>
<feature type="compositionally biased region" description="Low complexity" evidence="1">
    <location>
        <begin position="286"/>
        <end position="295"/>
    </location>
</feature>
<keyword evidence="2" id="KW-0732">Signal</keyword>
<dbReference type="Gene3D" id="3.10.350.10">
    <property type="entry name" value="LysM domain"/>
    <property type="match status" value="1"/>
</dbReference>
<evidence type="ECO:0000313" key="5">
    <source>
        <dbReference type="Proteomes" id="UP000654370"/>
    </source>
</evidence>
<feature type="chain" id="PRO_5034620842" description="LysM domain-containing protein" evidence="2">
    <location>
        <begin position="21"/>
        <end position="295"/>
    </location>
</feature>
<feature type="signal peptide" evidence="2">
    <location>
        <begin position="1"/>
        <end position="20"/>
    </location>
</feature>
<gene>
    <name evidence="4" type="ORF">INT43_004507</name>
</gene>
<dbReference type="SUPFAM" id="SSF54106">
    <property type="entry name" value="LysM domain"/>
    <property type="match status" value="1"/>
</dbReference>
<dbReference type="AlphaFoldDB" id="A0A8H7PGB8"/>
<evidence type="ECO:0000259" key="3">
    <source>
        <dbReference type="PROSITE" id="PS51782"/>
    </source>
</evidence>
<protein>
    <recommendedName>
        <fullName evidence="3">LysM domain-containing protein</fullName>
    </recommendedName>
</protein>
<feature type="compositionally biased region" description="Basic residues" evidence="1">
    <location>
        <begin position="265"/>
        <end position="285"/>
    </location>
</feature>
<dbReference type="InterPro" id="IPR036779">
    <property type="entry name" value="LysM_dom_sf"/>
</dbReference>
<dbReference type="OrthoDB" id="3044029at2759"/>
<dbReference type="CDD" id="cd00118">
    <property type="entry name" value="LysM"/>
    <property type="match status" value="1"/>
</dbReference>
<evidence type="ECO:0000256" key="1">
    <source>
        <dbReference type="SAM" id="MobiDB-lite"/>
    </source>
</evidence>
<feature type="region of interest" description="Disordered" evidence="1">
    <location>
        <begin position="89"/>
        <end position="117"/>
    </location>
</feature>
<sequence length="295" mass="31290">MKFLYILSASVLMHQAAVRAYSATAGSCPNTYEAQAGDTCSSIATRFNINENDIQTWNPNFSCTSIATNDILCISAPYNSATGPATGATSINTSPTTSATSSSSSAAIPTTHPHGKTLSVKSEKDFCLFLPTKPGQEIQASEKTAHTFCTSHQSTAPGAMIMPKGLILSAHYVYNKTADYVQITGLLNPAAYNMSSHDQGGQFDMRSPKASVCAGYASFVSLVEPAQGDYCIRCCNTNIKELCNIGRSQDGCWNLVKGNYDGPKIKHSGGTKSTTHKAVHHHHHATAAAPAETTI</sequence>
<proteinExistence type="predicted"/>